<evidence type="ECO:0000256" key="8">
    <source>
        <dbReference type="ARBA" id="ARBA00022989"/>
    </source>
</evidence>
<name>A0ABQ7TM31_PHRPL</name>
<evidence type="ECO:0000256" key="4">
    <source>
        <dbReference type="ARBA" id="ARBA00022475"/>
    </source>
</evidence>
<feature type="disulfide bond" evidence="16">
    <location>
        <begin position="172"/>
        <end position="208"/>
    </location>
</feature>
<reference evidence="20 21" key="1">
    <citation type="journal article" date="2022" name="Gigascience">
        <title>A chromosome-level genome assembly and annotation of the desert horned lizard, Phrynosoma platyrhinos, provides insight into chromosomal rearrangements among reptiles.</title>
        <authorList>
            <person name="Koochekian N."/>
            <person name="Ascanio A."/>
            <person name="Farleigh K."/>
            <person name="Card D.C."/>
            <person name="Schield D.R."/>
            <person name="Castoe T.A."/>
            <person name="Jezkova T."/>
        </authorList>
    </citation>
    <scope>NUCLEOTIDE SEQUENCE [LARGE SCALE GENOMIC DNA]</scope>
    <source>
        <strain evidence="20">NK-2021</strain>
    </source>
</reference>
<proteinExistence type="inferred from homology"/>
<evidence type="ECO:0000256" key="10">
    <source>
        <dbReference type="ARBA" id="ARBA00023136"/>
    </source>
</evidence>
<keyword evidence="13 16" id="KW-0458">Lysosome</keyword>
<dbReference type="Pfam" id="PF01299">
    <property type="entry name" value="Lamp2-like_luminal"/>
    <property type="match status" value="1"/>
</dbReference>
<evidence type="ECO:0000313" key="21">
    <source>
        <dbReference type="Proteomes" id="UP000826234"/>
    </source>
</evidence>
<evidence type="ECO:0000256" key="14">
    <source>
        <dbReference type="ARBA" id="ARBA00023329"/>
    </source>
</evidence>
<dbReference type="PANTHER" id="PTHR11506">
    <property type="entry name" value="LYSOSOME-ASSOCIATED MEMBRANE GLYCOPROTEIN"/>
    <property type="match status" value="1"/>
</dbReference>
<dbReference type="InterPro" id="IPR048528">
    <property type="entry name" value="Lamp2-like_luminal"/>
</dbReference>
<feature type="transmembrane region" description="Helical" evidence="17">
    <location>
        <begin position="372"/>
        <end position="397"/>
    </location>
</feature>
<evidence type="ECO:0000256" key="15">
    <source>
        <dbReference type="ARBA" id="ARBA00074380"/>
    </source>
</evidence>
<dbReference type="InterPro" id="IPR018134">
    <property type="entry name" value="LAMP_CS"/>
</dbReference>
<comment type="subcellular location">
    <subcellularLocation>
        <location evidence="1">Cell membrane</location>
        <topology evidence="1">Single-pass type I membrane protein</topology>
    </subcellularLocation>
    <subcellularLocation>
        <location evidence="3">Cytoplasmic vesicle</location>
        <location evidence="3">Autophagosome membrane</location>
    </subcellularLocation>
    <subcellularLocation>
        <location evidence="2">Endosome membrane</location>
        <topology evidence="2">Single-pass type I membrane protein</topology>
    </subcellularLocation>
    <subcellularLocation>
        <location evidence="16">Lysosome membrane</location>
        <topology evidence="16">Single-pass type I membrane protein</topology>
    </subcellularLocation>
</comment>
<comment type="caution">
    <text evidence="20">The sequence shown here is derived from an EMBL/GenBank/DDBJ whole genome shotgun (WGS) entry which is preliminary data.</text>
</comment>
<evidence type="ECO:0000256" key="5">
    <source>
        <dbReference type="ARBA" id="ARBA00022692"/>
    </source>
</evidence>
<keyword evidence="21" id="KW-1185">Reference proteome</keyword>
<keyword evidence="8 17" id="KW-1133">Transmembrane helix</keyword>
<evidence type="ECO:0000256" key="12">
    <source>
        <dbReference type="ARBA" id="ARBA00023180"/>
    </source>
</evidence>
<dbReference type="Proteomes" id="UP000826234">
    <property type="component" value="Unassembled WGS sequence"/>
</dbReference>
<dbReference type="CDD" id="cd12087">
    <property type="entry name" value="TM_EGFR-like"/>
    <property type="match status" value="1"/>
</dbReference>
<dbReference type="PANTHER" id="PTHR11506:SF6">
    <property type="entry name" value="LYSOSOME-ASSOCIATED MEMBRANE GLYCOPROTEIN 2"/>
    <property type="match status" value="1"/>
</dbReference>
<protein>
    <recommendedName>
        <fullName evidence="15">Lysosome-associated membrane glycoprotein 2</fullName>
    </recommendedName>
</protein>
<evidence type="ECO:0000256" key="7">
    <source>
        <dbReference type="ARBA" id="ARBA00022753"/>
    </source>
</evidence>
<dbReference type="EMBL" id="JAIPUX010000415">
    <property type="protein sequence ID" value="KAH0630867.1"/>
    <property type="molecule type" value="Genomic_DNA"/>
</dbReference>
<sequence length="409" mass="45822">MLTANFEVNMIRNVKSIKLTRQHKWNLSGFNIVLQVNNILVLFQTDALDVEVKDDDNVTCLYAQWKTNISIKYESETNEYKNVAFMLPTEVRYDGSTCGNETYGPVLALEFAEGHSWVISFTKTMNTYQGIISFTYNTNDTELFPDAKRKGPITISVKYPVQPVELNTVFSCHNMESVESDSVTQEIWNVTLQAFLEEGSLSSEKTVCDRDITTTTTTTTVPTSTSTHVTTNTTTVPTTTTVTFPPLPTLQPIERPATGSYSLTSNNSIVCLLATMGLQLNISQKKNTSSESFYLREVNITITESQNVTSSAANRSLNYWEASFGSSYMCQKEQTLIVTPGYKMNIFDLKIQPFDVKENQYAAAEECKSSDLLFIIPIVVGVLIGLLLIVVFVFYMIGRRKKQSGYQAV</sequence>
<dbReference type="PROSITE" id="PS51407">
    <property type="entry name" value="LAMP_3"/>
    <property type="match status" value="1"/>
</dbReference>
<evidence type="ECO:0000256" key="2">
    <source>
        <dbReference type="ARBA" id="ARBA00004530"/>
    </source>
</evidence>
<keyword evidence="14" id="KW-0968">Cytoplasmic vesicle</keyword>
<comment type="caution">
    <text evidence="16">Lacks conserved residue(s) required for the propagation of feature annotation.</text>
</comment>
<evidence type="ECO:0000256" key="16">
    <source>
        <dbReference type="PROSITE-ProRule" id="PRU00740"/>
    </source>
</evidence>
<evidence type="ECO:0000256" key="17">
    <source>
        <dbReference type="SAM" id="Phobius"/>
    </source>
</evidence>
<feature type="disulfide bond" evidence="16">
    <location>
        <begin position="330"/>
        <end position="367"/>
    </location>
</feature>
<gene>
    <name evidence="20" type="ORF">JD844_004177</name>
</gene>
<evidence type="ECO:0000256" key="3">
    <source>
        <dbReference type="ARBA" id="ARBA00004652"/>
    </source>
</evidence>
<dbReference type="InterPro" id="IPR002000">
    <property type="entry name" value="Lysosome-assoc_membr_glycop"/>
</dbReference>
<dbReference type="InterPro" id="IPR048524">
    <property type="entry name" value="Lamp2-like_TM"/>
</dbReference>
<evidence type="ECO:0000313" key="20">
    <source>
        <dbReference type="EMBL" id="KAH0630867.1"/>
    </source>
</evidence>
<dbReference type="Pfam" id="PF21222">
    <property type="entry name" value="Lamp2_2nd"/>
    <property type="match status" value="1"/>
</dbReference>
<evidence type="ECO:0000256" key="6">
    <source>
        <dbReference type="ARBA" id="ARBA00022729"/>
    </source>
</evidence>
<dbReference type="Gene3D" id="2.40.160.110">
    <property type="match status" value="2"/>
</dbReference>
<evidence type="ECO:0000259" key="18">
    <source>
        <dbReference type="Pfam" id="PF01299"/>
    </source>
</evidence>
<keyword evidence="12" id="KW-0325">Glycoprotein</keyword>
<keyword evidence="7" id="KW-0967">Endosome</keyword>
<evidence type="ECO:0000256" key="13">
    <source>
        <dbReference type="ARBA" id="ARBA00023228"/>
    </source>
</evidence>
<keyword evidence="10 16" id="KW-0472">Membrane</keyword>
<dbReference type="PROSITE" id="PS00310">
    <property type="entry name" value="LAMP_1"/>
    <property type="match status" value="1"/>
</dbReference>
<keyword evidence="9" id="KW-0072">Autophagy</keyword>
<evidence type="ECO:0000256" key="1">
    <source>
        <dbReference type="ARBA" id="ARBA00004251"/>
    </source>
</evidence>
<keyword evidence="6" id="KW-0732">Signal</keyword>
<keyword evidence="5 16" id="KW-0812">Transmembrane</keyword>
<evidence type="ECO:0000256" key="11">
    <source>
        <dbReference type="ARBA" id="ARBA00023157"/>
    </source>
</evidence>
<accession>A0ABQ7TM31</accession>
<keyword evidence="4" id="KW-1003">Cell membrane</keyword>
<comment type="similarity">
    <text evidence="16">Belongs to the LAMP family.</text>
</comment>
<evidence type="ECO:0000259" key="19">
    <source>
        <dbReference type="Pfam" id="PF21222"/>
    </source>
</evidence>
<evidence type="ECO:0000256" key="9">
    <source>
        <dbReference type="ARBA" id="ARBA00023006"/>
    </source>
</evidence>
<organism evidence="20 21">
    <name type="scientific">Phrynosoma platyrhinos</name>
    <name type="common">Desert horned lizard</name>
    <dbReference type="NCBI Taxonomy" id="52577"/>
    <lineage>
        <taxon>Eukaryota</taxon>
        <taxon>Metazoa</taxon>
        <taxon>Chordata</taxon>
        <taxon>Craniata</taxon>
        <taxon>Vertebrata</taxon>
        <taxon>Euteleostomi</taxon>
        <taxon>Lepidosauria</taxon>
        <taxon>Squamata</taxon>
        <taxon>Bifurcata</taxon>
        <taxon>Unidentata</taxon>
        <taxon>Episquamata</taxon>
        <taxon>Toxicofera</taxon>
        <taxon>Iguania</taxon>
        <taxon>Phrynosomatidae</taxon>
        <taxon>Phrynosomatinae</taxon>
        <taxon>Phrynosoma</taxon>
    </lineage>
</organism>
<keyword evidence="11 16" id="KW-1015">Disulfide bond</keyword>
<feature type="domain" description="Lysosome-associated membrane glycoprotein 2-like transmembrane" evidence="19">
    <location>
        <begin position="376"/>
        <end position="407"/>
    </location>
</feature>
<feature type="domain" description="Lysosome-associated membrane glycoprotein 2-like luminal" evidence="18">
    <location>
        <begin position="286"/>
        <end position="357"/>
    </location>
</feature>